<dbReference type="PANTHER" id="PTHR31493">
    <property type="entry name" value="NAZO FAMILY MEMBER"/>
    <property type="match status" value="1"/>
</dbReference>
<evidence type="ECO:0000256" key="1">
    <source>
        <dbReference type="ARBA" id="ARBA00029457"/>
    </source>
</evidence>
<comment type="caution">
    <text evidence="2">The sequence shown here is derived from an EMBL/GenBank/DDBJ whole genome shotgun (WGS) entry which is preliminary data.</text>
</comment>
<evidence type="ECO:0000313" key="3">
    <source>
        <dbReference type="Proteomes" id="UP001239994"/>
    </source>
</evidence>
<dbReference type="Proteomes" id="UP001239994">
    <property type="component" value="Unassembled WGS sequence"/>
</dbReference>
<name>A0AAD9E1W0_9TELE</name>
<accession>A0AAD9E1W0</accession>
<proteinExistence type="inferred from homology"/>
<comment type="similarity">
    <text evidence="1">Belongs to the C19orf12 family.</text>
</comment>
<dbReference type="InterPro" id="IPR033369">
    <property type="entry name" value="C19orf12"/>
</dbReference>
<sequence length="141" mass="14747">MDKRVDDVMRLCCEVSANRQMKAAVKNSGKGAAVAGGGAFVGGLLAGPPGIALGGALGGLLGCWMTSGQFKPVPQIIVELPPQQRDKLFSEVMAVLGTLEWMDVAQLVMLVTANASLQQKVAAAVLSYVTKELRAEVQYGD</sequence>
<dbReference type="PANTHER" id="PTHR31493:SF1">
    <property type="entry name" value="PROTEIN C19ORF12"/>
    <property type="match status" value="1"/>
</dbReference>
<dbReference type="Pfam" id="PF20721">
    <property type="entry name" value="C19orf12"/>
    <property type="match status" value="1"/>
</dbReference>
<evidence type="ECO:0008006" key="4">
    <source>
        <dbReference type="Google" id="ProtNLM"/>
    </source>
</evidence>
<organism evidence="2 3">
    <name type="scientific">Electrophorus voltai</name>
    <dbReference type="NCBI Taxonomy" id="2609070"/>
    <lineage>
        <taxon>Eukaryota</taxon>
        <taxon>Metazoa</taxon>
        <taxon>Chordata</taxon>
        <taxon>Craniata</taxon>
        <taxon>Vertebrata</taxon>
        <taxon>Euteleostomi</taxon>
        <taxon>Actinopterygii</taxon>
        <taxon>Neopterygii</taxon>
        <taxon>Teleostei</taxon>
        <taxon>Ostariophysi</taxon>
        <taxon>Gymnotiformes</taxon>
        <taxon>Gymnotoidei</taxon>
        <taxon>Gymnotidae</taxon>
        <taxon>Electrophorus</taxon>
    </lineage>
</organism>
<reference evidence="2" key="1">
    <citation type="submission" date="2023-03" db="EMBL/GenBank/DDBJ databases">
        <title>Electrophorus voltai genome.</title>
        <authorList>
            <person name="Bian C."/>
        </authorList>
    </citation>
    <scope>NUCLEOTIDE SEQUENCE</scope>
    <source>
        <strain evidence="2">CB-2022</strain>
        <tissue evidence="2">Muscle</tissue>
    </source>
</reference>
<keyword evidence="3" id="KW-1185">Reference proteome</keyword>
<gene>
    <name evidence="2" type="ORF">P4O66_021762</name>
</gene>
<dbReference type="AlphaFoldDB" id="A0AAD9E1W0"/>
<protein>
    <recommendedName>
        <fullName evidence="4">Neurodegeneration with brain iron accumulation 4</fullName>
    </recommendedName>
</protein>
<evidence type="ECO:0000313" key="2">
    <source>
        <dbReference type="EMBL" id="KAK1802141.1"/>
    </source>
</evidence>
<dbReference type="EMBL" id="JAROKS010000007">
    <property type="protein sequence ID" value="KAK1802141.1"/>
    <property type="molecule type" value="Genomic_DNA"/>
</dbReference>